<gene>
    <name evidence="1" type="ORF">DPMN_135901</name>
</gene>
<reference evidence="1" key="2">
    <citation type="submission" date="2020-11" db="EMBL/GenBank/DDBJ databases">
        <authorList>
            <person name="McCartney M.A."/>
            <person name="Auch B."/>
            <person name="Kono T."/>
            <person name="Mallez S."/>
            <person name="Becker A."/>
            <person name="Gohl D.M."/>
            <person name="Silverstein K.A.T."/>
            <person name="Koren S."/>
            <person name="Bechman K.B."/>
            <person name="Herman A."/>
            <person name="Abrahante J.E."/>
            <person name="Garbe J."/>
        </authorList>
    </citation>
    <scope>NUCLEOTIDE SEQUENCE</scope>
    <source>
        <strain evidence="1">Duluth1</strain>
        <tissue evidence="1">Whole animal</tissue>
    </source>
</reference>
<protein>
    <submittedName>
        <fullName evidence="1">Uncharacterized protein</fullName>
    </submittedName>
</protein>
<evidence type="ECO:0000313" key="2">
    <source>
        <dbReference type="Proteomes" id="UP000828390"/>
    </source>
</evidence>
<comment type="caution">
    <text evidence="1">The sequence shown here is derived from an EMBL/GenBank/DDBJ whole genome shotgun (WGS) entry which is preliminary data.</text>
</comment>
<evidence type="ECO:0000313" key="1">
    <source>
        <dbReference type="EMBL" id="KAH3807556.1"/>
    </source>
</evidence>
<dbReference type="AlphaFoldDB" id="A0A9D4FZY9"/>
<accession>A0A9D4FZY9</accession>
<reference evidence="1" key="1">
    <citation type="journal article" date="2019" name="bioRxiv">
        <title>The Genome of the Zebra Mussel, Dreissena polymorpha: A Resource for Invasive Species Research.</title>
        <authorList>
            <person name="McCartney M.A."/>
            <person name="Auch B."/>
            <person name="Kono T."/>
            <person name="Mallez S."/>
            <person name="Zhang Y."/>
            <person name="Obille A."/>
            <person name="Becker A."/>
            <person name="Abrahante J.E."/>
            <person name="Garbe J."/>
            <person name="Badalamenti J.P."/>
            <person name="Herman A."/>
            <person name="Mangelson H."/>
            <person name="Liachko I."/>
            <person name="Sullivan S."/>
            <person name="Sone E.D."/>
            <person name="Koren S."/>
            <person name="Silverstein K.A.T."/>
            <person name="Beckman K.B."/>
            <person name="Gohl D.M."/>
        </authorList>
    </citation>
    <scope>NUCLEOTIDE SEQUENCE</scope>
    <source>
        <strain evidence="1">Duluth1</strain>
        <tissue evidence="1">Whole animal</tissue>
    </source>
</reference>
<sequence length="67" mass="7044">MEGCSCFTDAGCDVCIRSSLVIQDAAEVVEAVHLLQCLALGCDWCVVGCIGPKHLALLYVDGEAQSN</sequence>
<name>A0A9D4FZY9_DREPO</name>
<organism evidence="1 2">
    <name type="scientific">Dreissena polymorpha</name>
    <name type="common">Zebra mussel</name>
    <name type="synonym">Mytilus polymorpha</name>
    <dbReference type="NCBI Taxonomy" id="45954"/>
    <lineage>
        <taxon>Eukaryota</taxon>
        <taxon>Metazoa</taxon>
        <taxon>Spiralia</taxon>
        <taxon>Lophotrochozoa</taxon>
        <taxon>Mollusca</taxon>
        <taxon>Bivalvia</taxon>
        <taxon>Autobranchia</taxon>
        <taxon>Heteroconchia</taxon>
        <taxon>Euheterodonta</taxon>
        <taxon>Imparidentia</taxon>
        <taxon>Neoheterodontei</taxon>
        <taxon>Myida</taxon>
        <taxon>Dreissenoidea</taxon>
        <taxon>Dreissenidae</taxon>
        <taxon>Dreissena</taxon>
    </lineage>
</organism>
<dbReference type="Proteomes" id="UP000828390">
    <property type="component" value="Unassembled WGS sequence"/>
</dbReference>
<proteinExistence type="predicted"/>
<keyword evidence="2" id="KW-1185">Reference proteome</keyword>
<dbReference type="EMBL" id="JAIWYP010000006">
    <property type="protein sequence ID" value="KAH3807556.1"/>
    <property type="molecule type" value="Genomic_DNA"/>
</dbReference>